<evidence type="ECO:0000256" key="1">
    <source>
        <dbReference type="ARBA" id="ARBA00023125"/>
    </source>
</evidence>
<evidence type="ECO:0000313" key="3">
    <source>
        <dbReference type="EMBL" id="KAF4039615.1"/>
    </source>
</evidence>
<accession>A0A833T4Y0</accession>
<dbReference type="AlphaFoldDB" id="A0A833T4Y0"/>
<organism evidence="3 4">
    <name type="scientific">Phytophthora infestans</name>
    <name type="common">Potato late blight agent</name>
    <name type="synonym">Botrytis infestans</name>
    <dbReference type="NCBI Taxonomy" id="4787"/>
    <lineage>
        <taxon>Eukaryota</taxon>
        <taxon>Sar</taxon>
        <taxon>Stramenopiles</taxon>
        <taxon>Oomycota</taxon>
        <taxon>Peronosporomycetes</taxon>
        <taxon>Peronosporales</taxon>
        <taxon>Peronosporaceae</taxon>
        <taxon>Phytophthora</taxon>
    </lineage>
</organism>
<dbReference type="InterPro" id="IPR006600">
    <property type="entry name" value="HTH_CenpB_DNA-bd_dom"/>
</dbReference>
<proteinExistence type="predicted"/>
<dbReference type="GO" id="GO:0003677">
    <property type="term" value="F:DNA binding"/>
    <property type="evidence" value="ECO:0007669"/>
    <property type="project" value="UniProtKB-KW"/>
</dbReference>
<dbReference type="PROSITE" id="PS51253">
    <property type="entry name" value="HTH_CENPB"/>
    <property type="match status" value="1"/>
</dbReference>
<sequence>MYPSQIRQWRRNKERLEDTVKRNPRARAISVGRPLHAPALENKVAAWILHRRGLDIAVSTRHVISKALSIDPTFKEGDRKRLRHWVYPFVQRKRLSIRRRTHVGQKLSGHLQSVRNDFVEMVNERFRPGGTLEGTPPSMIVNMDEMAVHYELQLLHLLAAAV</sequence>
<evidence type="ECO:0000259" key="2">
    <source>
        <dbReference type="PROSITE" id="PS51253"/>
    </source>
</evidence>
<keyword evidence="4" id="KW-1185">Reference proteome</keyword>
<dbReference type="Pfam" id="PF03221">
    <property type="entry name" value="HTH_Tnp_Tc5"/>
    <property type="match status" value="1"/>
</dbReference>
<name>A0A833T4Y0_PHYIN</name>
<dbReference type="EMBL" id="WSZM01000168">
    <property type="protein sequence ID" value="KAF4039615.1"/>
    <property type="molecule type" value="Genomic_DNA"/>
</dbReference>
<protein>
    <submittedName>
        <fullName evidence="3">Tc5 transposase DNA-binding domain</fullName>
    </submittedName>
</protein>
<reference evidence="3" key="1">
    <citation type="submission" date="2020-04" db="EMBL/GenBank/DDBJ databases">
        <title>Hybrid Assembly of Korean Phytophthora infestans isolates.</title>
        <authorList>
            <person name="Prokchorchik M."/>
            <person name="Lee Y."/>
            <person name="Seo J."/>
            <person name="Cho J.-H."/>
            <person name="Park Y.-E."/>
            <person name="Jang D.-C."/>
            <person name="Im J.-S."/>
            <person name="Choi J.-G."/>
            <person name="Park H.-J."/>
            <person name="Lee G.-B."/>
            <person name="Lee Y.-G."/>
            <person name="Hong S.-Y."/>
            <person name="Cho K."/>
            <person name="Sohn K.H."/>
        </authorList>
    </citation>
    <scope>NUCLEOTIDE SEQUENCE</scope>
    <source>
        <strain evidence="3">KR_1_A1</strain>
    </source>
</reference>
<feature type="domain" description="HTH CENPB-type" evidence="2">
    <location>
        <begin position="28"/>
        <end position="99"/>
    </location>
</feature>
<comment type="caution">
    <text evidence="3">The sequence shown here is derived from an EMBL/GenBank/DDBJ whole genome shotgun (WGS) entry which is preliminary data.</text>
</comment>
<evidence type="ECO:0000313" key="4">
    <source>
        <dbReference type="Proteomes" id="UP000602510"/>
    </source>
</evidence>
<gene>
    <name evidence="3" type="ORF">GN244_ATG08137</name>
</gene>
<keyword evidence="1 3" id="KW-0238">DNA-binding</keyword>
<dbReference type="Proteomes" id="UP000602510">
    <property type="component" value="Unassembled WGS sequence"/>
</dbReference>